<gene>
    <name evidence="2" type="ORF">METZ01_LOCUS48674</name>
</gene>
<dbReference type="Gene3D" id="3.30.70.20">
    <property type="match status" value="1"/>
</dbReference>
<dbReference type="InterPro" id="IPR017896">
    <property type="entry name" value="4Fe4S_Fe-S-bd"/>
</dbReference>
<dbReference type="EMBL" id="UINC01002357">
    <property type="protein sequence ID" value="SUZ95820.1"/>
    <property type="molecule type" value="Genomic_DNA"/>
</dbReference>
<proteinExistence type="predicted"/>
<feature type="non-terminal residue" evidence="2">
    <location>
        <position position="29"/>
    </location>
</feature>
<dbReference type="SUPFAM" id="SSF54862">
    <property type="entry name" value="4Fe-4S ferredoxins"/>
    <property type="match status" value="1"/>
</dbReference>
<accession>A0A381RVC8</accession>
<evidence type="ECO:0000313" key="2">
    <source>
        <dbReference type="EMBL" id="SUZ95820.1"/>
    </source>
</evidence>
<organism evidence="2">
    <name type="scientific">marine metagenome</name>
    <dbReference type="NCBI Taxonomy" id="408172"/>
    <lineage>
        <taxon>unclassified sequences</taxon>
        <taxon>metagenomes</taxon>
        <taxon>ecological metagenomes</taxon>
    </lineage>
</organism>
<feature type="domain" description="4Fe-4S ferredoxin-type" evidence="1">
    <location>
        <begin position="2"/>
        <end position="29"/>
    </location>
</feature>
<name>A0A381RVC8_9ZZZZ</name>
<evidence type="ECO:0000259" key="1">
    <source>
        <dbReference type="Pfam" id="PF13247"/>
    </source>
</evidence>
<dbReference type="Pfam" id="PF13247">
    <property type="entry name" value="Fer4_11"/>
    <property type="match status" value="1"/>
</dbReference>
<reference evidence="2" key="1">
    <citation type="submission" date="2018-05" db="EMBL/GenBank/DDBJ databases">
        <authorList>
            <person name="Lanie J.A."/>
            <person name="Ng W.-L."/>
            <person name="Kazmierczak K.M."/>
            <person name="Andrzejewski T.M."/>
            <person name="Davidsen T.M."/>
            <person name="Wayne K.J."/>
            <person name="Tettelin H."/>
            <person name="Glass J.I."/>
            <person name="Rusch D."/>
            <person name="Podicherti R."/>
            <person name="Tsui H.-C.T."/>
            <person name="Winkler M.E."/>
        </authorList>
    </citation>
    <scope>NUCLEOTIDE SEQUENCE</scope>
</reference>
<dbReference type="AlphaFoldDB" id="A0A381RVC8"/>
<protein>
    <recommendedName>
        <fullName evidence="1">4Fe-4S ferredoxin-type domain-containing protein</fullName>
    </recommendedName>
</protein>
<sequence length="29" mass="3289">MQACPYDALYIDPNQGTAAKCNYCVHRLE</sequence>